<sequence length="234" mass="26279">MNMNNYYRYLHLFEKEKGGVGSTGSLVSAAHAVMMRGEPVVFIECSVTQSDVSNAYAKRHMVHEVDLKSDDAADQILSAVQQAEPGARIFVNVPGGHLDDLDRVHDLVRYVKNKYPDLMQVAVTWTMGLDAASRTTLDVLRETDIPGQLILNLPEWHGELEDYSHVDQDLLDSIRAEGGIVLDMPELEPHLYDRFRKDEIGLDVLSQARGMTFGNVAAFEMWQDKITAKLADIY</sequence>
<proteinExistence type="predicted"/>
<evidence type="ECO:0000313" key="2">
    <source>
        <dbReference type="Proteomes" id="UP000076609"/>
    </source>
</evidence>
<organism evidence="1 2">
    <name type="scientific">Sphingomonas hankookensis</name>
    <dbReference type="NCBI Taxonomy" id="563996"/>
    <lineage>
        <taxon>Bacteria</taxon>
        <taxon>Pseudomonadati</taxon>
        <taxon>Pseudomonadota</taxon>
        <taxon>Alphaproteobacteria</taxon>
        <taxon>Sphingomonadales</taxon>
        <taxon>Sphingomonadaceae</taxon>
        <taxon>Sphingomonas</taxon>
    </lineage>
</organism>
<reference evidence="2" key="1">
    <citation type="submission" date="2016-01" db="EMBL/GenBank/DDBJ databases">
        <title>Draft genome of Chromobacterium sp. F49.</title>
        <authorList>
            <person name="Hong K.W."/>
        </authorList>
    </citation>
    <scope>NUCLEOTIDE SEQUENCE [LARGE SCALE GENOMIC DNA]</scope>
    <source>
        <strain evidence="2">CN3</strain>
    </source>
</reference>
<dbReference type="EMBL" id="LQQO01000045">
    <property type="protein sequence ID" value="KZE10902.1"/>
    <property type="molecule type" value="Genomic_DNA"/>
</dbReference>
<dbReference type="RefSeq" id="WP_066693090.1">
    <property type="nucleotide sequence ID" value="NZ_LQQO01000045.1"/>
</dbReference>
<accession>A0ABR5Y9J6</accession>
<gene>
    <name evidence="1" type="ORF">AVT10_06000</name>
</gene>
<protein>
    <submittedName>
        <fullName evidence="1">Uncharacterized protein</fullName>
    </submittedName>
</protein>
<dbReference type="Proteomes" id="UP000076609">
    <property type="component" value="Unassembled WGS sequence"/>
</dbReference>
<comment type="caution">
    <text evidence="1">The sequence shown here is derived from an EMBL/GenBank/DDBJ whole genome shotgun (WGS) entry which is preliminary data.</text>
</comment>
<name>A0ABR5Y9J6_9SPHN</name>
<evidence type="ECO:0000313" key="1">
    <source>
        <dbReference type="EMBL" id="KZE10902.1"/>
    </source>
</evidence>
<keyword evidence="2" id="KW-1185">Reference proteome</keyword>